<gene>
    <name evidence="1" type="ORF">E2C01_097381</name>
</gene>
<keyword evidence="2" id="KW-1185">Reference proteome</keyword>
<sequence>MLSDYWYHYSIFTRSVISPPFPPPSRYPSLTPITAVSHVTLPSKACERPCVTRRSEGARLSLVFPEYSYGYHRLTANGRVWRAGREGQGTGSKQ</sequence>
<evidence type="ECO:0000313" key="1">
    <source>
        <dbReference type="EMBL" id="MPD01836.1"/>
    </source>
</evidence>
<dbReference type="Proteomes" id="UP000324222">
    <property type="component" value="Unassembled WGS sequence"/>
</dbReference>
<evidence type="ECO:0000313" key="2">
    <source>
        <dbReference type="Proteomes" id="UP000324222"/>
    </source>
</evidence>
<protein>
    <submittedName>
        <fullName evidence="1">Uncharacterized protein</fullName>
    </submittedName>
</protein>
<accession>A0A5B7K4P2</accession>
<comment type="caution">
    <text evidence="1">The sequence shown here is derived from an EMBL/GenBank/DDBJ whole genome shotgun (WGS) entry which is preliminary data.</text>
</comment>
<dbReference type="EMBL" id="VSRR010128792">
    <property type="protein sequence ID" value="MPD01836.1"/>
    <property type="molecule type" value="Genomic_DNA"/>
</dbReference>
<reference evidence="1 2" key="1">
    <citation type="submission" date="2019-05" db="EMBL/GenBank/DDBJ databases">
        <title>Another draft genome of Portunus trituberculatus and its Hox gene families provides insights of decapod evolution.</title>
        <authorList>
            <person name="Jeong J.-H."/>
            <person name="Song I."/>
            <person name="Kim S."/>
            <person name="Choi T."/>
            <person name="Kim D."/>
            <person name="Ryu S."/>
            <person name="Kim W."/>
        </authorList>
    </citation>
    <scope>NUCLEOTIDE SEQUENCE [LARGE SCALE GENOMIC DNA]</scope>
    <source>
        <tissue evidence="1">Muscle</tissue>
    </source>
</reference>
<organism evidence="1 2">
    <name type="scientific">Portunus trituberculatus</name>
    <name type="common">Swimming crab</name>
    <name type="synonym">Neptunus trituberculatus</name>
    <dbReference type="NCBI Taxonomy" id="210409"/>
    <lineage>
        <taxon>Eukaryota</taxon>
        <taxon>Metazoa</taxon>
        <taxon>Ecdysozoa</taxon>
        <taxon>Arthropoda</taxon>
        <taxon>Crustacea</taxon>
        <taxon>Multicrustacea</taxon>
        <taxon>Malacostraca</taxon>
        <taxon>Eumalacostraca</taxon>
        <taxon>Eucarida</taxon>
        <taxon>Decapoda</taxon>
        <taxon>Pleocyemata</taxon>
        <taxon>Brachyura</taxon>
        <taxon>Eubrachyura</taxon>
        <taxon>Portunoidea</taxon>
        <taxon>Portunidae</taxon>
        <taxon>Portuninae</taxon>
        <taxon>Portunus</taxon>
    </lineage>
</organism>
<dbReference type="AlphaFoldDB" id="A0A5B7K4P2"/>
<name>A0A5B7K4P2_PORTR</name>
<proteinExistence type="predicted"/>